<dbReference type="AlphaFoldDB" id="E8QWL6"/>
<evidence type="ECO:0008006" key="3">
    <source>
        <dbReference type="Google" id="ProtNLM"/>
    </source>
</evidence>
<evidence type="ECO:0000313" key="2">
    <source>
        <dbReference type="Proteomes" id="UP000008631"/>
    </source>
</evidence>
<proteinExistence type="predicted"/>
<dbReference type="PANTHER" id="PTHR43737">
    <property type="entry name" value="BLL7424 PROTEIN"/>
    <property type="match status" value="1"/>
</dbReference>
<dbReference type="eggNOG" id="COG4102">
    <property type="taxonomic scope" value="Bacteria"/>
</dbReference>
<dbReference type="InterPro" id="IPR010869">
    <property type="entry name" value="DUF1501"/>
</dbReference>
<accession>E8QWL6</accession>
<dbReference type="Proteomes" id="UP000008631">
    <property type="component" value="Chromosome"/>
</dbReference>
<dbReference type="Pfam" id="PF07394">
    <property type="entry name" value="DUF1501"/>
    <property type="match status" value="1"/>
</dbReference>
<reference key="1">
    <citation type="submission" date="2010-11" db="EMBL/GenBank/DDBJ databases">
        <title>The complete sequence of chromosome of Isophaera pallida ATCC 43644.</title>
        <authorList>
            <consortium name="US DOE Joint Genome Institute (JGI-PGF)"/>
            <person name="Lucas S."/>
            <person name="Copeland A."/>
            <person name="Lapidus A."/>
            <person name="Bruce D."/>
            <person name="Goodwin L."/>
            <person name="Pitluck S."/>
            <person name="Kyrpides N."/>
            <person name="Mavromatis K."/>
            <person name="Pagani I."/>
            <person name="Ivanova N."/>
            <person name="Saunders E."/>
            <person name="Brettin T."/>
            <person name="Detter J.C."/>
            <person name="Han C."/>
            <person name="Tapia R."/>
            <person name="Land M."/>
            <person name="Hauser L."/>
            <person name="Markowitz V."/>
            <person name="Cheng J.-F."/>
            <person name="Hugenholtz P."/>
            <person name="Woyke T."/>
            <person name="Wu D."/>
            <person name="Eisen J.A."/>
        </authorList>
    </citation>
    <scope>NUCLEOTIDE SEQUENCE</scope>
    <source>
        <strain>ATCC 43644</strain>
    </source>
</reference>
<dbReference type="EMBL" id="CP002353">
    <property type="protein sequence ID" value="ADV61908.1"/>
    <property type="molecule type" value="Genomic_DNA"/>
</dbReference>
<dbReference type="PANTHER" id="PTHR43737:SF1">
    <property type="entry name" value="DUF1501 DOMAIN-CONTAINING PROTEIN"/>
    <property type="match status" value="1"/>
</dbReference>
<name>E8QWL6_ISOPI</name>
<dbReference type="InParanoid" id="E8QWL6"/>
<dbReference type="RefSeq" id="WP_013564196.1">
    <property type="nucleotide sequence ID" value="NC_014962.1"/>
</dbReference>
<evidence type="ECO:0000313" key="1">
    <source>
        <dbReference type="EMBL" id="ADV61908.1"/>
    </source>
</evidence>
<sequence length="415" mass="46442">MMNNHVISHLDRRRFLSVAALTTTLPSFLARTGLAMQPDDEGTDPFSTWPNDRVLVVVQLAGGNDGLNTLIPYENDAYYQARPKLAIPASETLKLNDQLGLHPRMDDFLHLYDEGGLAILNNVGYPNPNRSHFRATEIWETAAPQPGGPTTGWIGRYFDHECRGMDSPMLGLQIGDRMAQTFEHPQPRAVTIPHPDLFTWPDEPTIAQGLRRLNNVQPTTNSTLDFIQRVSNQTLDLSRRIQHALANDSSSNDYLPFAFQQALRLVARMIVNRIPTRVYYVSLGGFDTHANQSIRHAALLQEVSQGLTAFRNDLLKSGHWDRTLVMTFSEFGRRVAENQSGGTDHGAANTMFMLGGKIRPGIYGGPPDLEHLDEGDLKHRLDFRSVYATILRDWLTTDPKAILGEDQPTLPLLTT</sequence>
<dbReference type="OrthoDB" id="9779968at2"/>
<keyword evidence="2" id="KW-1185">Reference proteome</keyword>
<dbReference type="STRING" id="575540.Isop_1322"/>
<protein>
    <recommendedName>
        <fullName evidence="3">Twin-arginine translocation pathway signal</fullName>
    </recommendedName>
</protein>
<gene>
    <name evidence="1" type="ordered locus">Isop_1322</name>
</gene>
<organism evidence="1 2">
    <name type="scientific">Isosphaera pallida (strain ATCC 43644 / DSM 9630 / IS1B)</name>
    <dbReference type="NCBI Taxonomy" id="575540"/>
    <lineage>
        <taxon>Bacteria</taxon>
        <taxon>Pseudomonadati</taxon>
        <taxon>Planctomycetota</taxon>
        <taxon>Planctomycetia</taxon>
        <taxon>Isosphaerales</taxon>
        <taxon>Isosphaeraceae</taxon>
        <taxon>Isosphaera</taxon>
    </lineage>
</organism>
<reference evidence="1 2" key="2">
    <citation type="journal article" date="2011" name="Stand. Genomic Sci.">
        <title>Complete genome sequence of Isosphaera pallida type strain (IS1B).</title>
        <authorList>
            <consortium name="US DOE Joint Genome Institute (JGI-PGF)"/>
            <person name="Goker M."/>
            <person name="Cleland D."/>
            <person name="Saunders E."/>
            <person name="Lapidus A."/>
            <person name="Nolan M."/>
            <person name="Lucas S."/>
            <person name="Hammon N."/>
            <person name="Deshpande S."/>
            <person name="Cheng J.F."/>
            <person name="Tapia R."/>
            <person name="Han C."/>
            <person name="Goodwin L."/>
            <person name="Pitluck S."/>
            <person name="Liolios K."/>
            <person name="Pagani I."/>
            <person name="Ivanova N."/>
            <person name="Mavromatis K."/>
            <person name="Pati A."/>
            <person name="Chen A."/>
            <person name="Palaniappan K."/>
            <person name="Land M."/>
            <person name="Hauser L."/>
            <person name="Chang Y.J."/>
            <person name="Jeffries C.D."/>
            <person name="Detter J.C."/>
            <person name="Beck B."/>
            <person name="Woyke T."/>
            <person name="Bristow J."/>
            <person name="Eisen J.A."/>
            <person name="Markowitz V."/>
            <person name="Hugenholtz P."/>
            <person name="Kyrpides N.C."/>
            <person name="Klenk H.P."/>
        </authorList>
    </citation>
    <scope>NUCLEOTIDE SEQUENCE [LARGE SCALE GENOMIC DNA]</scope>
    <source>
        <strain evidence="2">ATCC 43644 / DSM 9630 / IS1B</strain>
    </source>
</reference>
<dbReference type="KEGG" id="ipa:Isop_1322"/>
<dbReference type="HOGENOM" id="CLU_032896_2_0_0"/>